<protein>
    <recommendedName>
        <fullName evidence="1">Reverse transcriptase domain-containing protein</fullName>
    </recommendedName>
</protein>
<evidence type="ECO:0000313" key="2">
    <source>
        <dbReference type="RefSeq" id="XP_016478430.1"/>
    </source>
</evidence>
<dbReference type="Pfam" id="PF00078">
    <property type="entry name" value="RVT_1"/>
    <property type="match status" value="1"/>
</dbReference>
<reference evidence="2" key="1">
    <citation type="submission" date="2025-08" db="UniProtKB">
        <authorList>
            <consortium name="RefSeq"/>
        </authorList>
    </citation>
    <scope>IDENTIFICATION</scope>
</reference>
<dbReference type="InterPro" id="IPR000477">
    <property type="entry name" value="RT_dom"/>
</dbReference>
<dbReference type="PaxDb" id="4097-A0A1S4APH1"/>
<accession>A0A1S4APH1</accession>
<gene>
    <name evidence="2" type="primary">LOC107799794</name>
</gene>
<sequence>MAPGHGFFTSLQELKQGDPLSPSLFIPGSEVLTRSLSKIHGDDNFTPFNMPTRSPQINHLAYVDDIVIFMAGNNKSIKLIVNNIKNYGKASEQKLNVNKSFFITTPNTKAGRINRIRRTTGFMDKQFPFKCLGCPIYMIAKIYKKISGWQGKMLSYGGKVVIIKNVLQFLPLYTFSAMSPPKATLNLIEKHFARFLWGFPW</sequence>
<dbReference type="KEGG" id="nta:107799794"/>
<dbReference type="OrthoDB" id="1750433at2759"/>
<dbReference type="PANTHER" id="PTHR33116:SF67">
    <property type="entry name" value="REVERSE TRANSCRIPTASE"/>
    <property type="match status" value="1"/>
</dbReference>
<dbReference type="STRING" id="4097.A0A1S4APH1"/>
<feature type="domain" description="Reverse transcriptase" evidence="1">
    <location>
        <begin position="10"/>
        <end position="135"/>
    </location>
</feature>
<evidence type="ECO:0000259" key="1">
    <source>
        <dbReference type="Pfam" id="PF00078"/>
    </source>
</evidence>
<dbReference type="RefSeq" id="XP_016478430.1">
    <property type="nucleotide sequence ID" value="XM_016622944.1"/>
</dbReference>
<organism evidence="2">
    <name type="scientific">Nicotiana tabacum</name>
    <name type="common">Common tobacco</name>
    <dbReference type="NCBI Taxonomy" id="4097"/>
    <lineage>
        <taxon>Eukaryota</taxon>
        <taxon>Viridiplantae</taxon>
        <taxon>Streptophyta</taxon>
        <taxon>Embryophyta</taxon>
        <taxon>Tracheophyta</taxon>
        <taxon>Spermatophyta</taxon>
        <taxon>Magnoliopsida</taxon>
        <taxon>eudicotyledons</taxon>
        <taxon>Gunneridae</taxon>
        <taxon>Pentapetalae</taxon>
        <taxon>asterids</taxon>
        <taxon>lamiids</taxon>
        <taxon>Solanales</taxon>
        <taxon>Solanaceae</taxon>
        <taxon>Nicotianoideae</taxon>
        <taxon>Nicotianeae</taxon>
        <taxon>Nicotiana</taxon>
    </lineage>
</organism>
<dbReference type="PANTHER" id="PTHR33116">
    <property type="entry name" value="REVERSE TRANSCRIPTASE ZINC-BINDING DOMAIN-CONTAINING PROTEIN-RELATED-RELATED"/>
    <property type="match status" value="1"/>
</dbReference>
<dbReference type="AlphaFoldDB" id="A0A1S4APH1"/>
<proteinExistence type="predicted"/>
<name>A0A1S4APH1_TOBAC</name>